<feature type="transmembrane region" description="Helical" evidence="5">
    <location>
        <begin position="174"/>
        <end position="198"/>
    </location>
</feature>
<feature type="transmembrane region" description="Helical" evidence="5">
    <location>
        <begin position="87"/>
        <end position="104"/>
    </location>
</feature>
<evidence type="ECO:0000256" key="2">
    <source>
        <dbReference type="ARBA" id="ARBA00022692"/>
    </source>
</evidence>
<evidence type="ECO:0000259" key="7">
    <source>
        <dbReference type="Pfam" id="PF13386"/>
    </source>
</evidence>
<keyword evidence="3 5" id="KW-1133">Transmembrane helix</keyword>
<evidence type="ECO:0000256" key="4">
    <source>
        <dbReference type="ARBA" id="ARBA00023136"/>
    </source>
</evidence>
<dbReference type="EMBL" id="JYON01000002">
    <property type="protein sequence ID" value="KJH72980.1"/>
    <property type="molecule type" value="Genomic_DNA"/>
</dbReference>
<keyword evidence="9" id="KW-1185">Reference proteome</keyword>
<dbReference type="PANTHER" id="PTHR42208">
    <property type="entry name" value="HEAVY METAL TRANSPORTER-RELATED"/>
    <property type="match status" value="1"/>
</dbReference>
<dbReference type="OrthoDB" id="9800141at2"/>
<feature type="transmembrane region" description="Helical" evidence="5">
    <location>
        <begin position="266"/>
        <end position="284"/>
    </location>
</feature>
<feature type="transmembrane region" description="Helical" evidence="5">
    <location>
        <begin position="50"/>
        <end position="75"/>
    </location>
</feature>
<evidence type="ECO:0000313" key="9">
    <source>
        <dbReference type="Proteomes" id="UP000032452"/>
    </source>
</evidence>
<dbReference type="AlphaFoldDB" id="A0A0D8ZW56"/>
<dbReference type="GO" id="GO:0016020">
    <property type="term" value="C:membrane"/>
    <property type="evidence" value="ECO:0007669"/>
    <property type="project" value="UniProtKB-SubCell"/>
</dbReference>
<dbReference type="InterPro" id="IPR039447">
    <property type="entry name" value="UreH-like_TM_dom"/>
</dbReference>
<sequence>MLHLELILAVGFFGSFGHCMGMCGPLAAAFSLSQKQDAIPKMRSQILFHLLLNAGRLLSYALVGAGIGAVSSVAIASGQLAGSQSDFRQAISIFTSILLIWFGISQIDAKFLPPIPFLHPLISGTWHTRLSTAMTKLSLHNHWWTPACLGIVWGLMPCGFLYTAQIKAAGTGSVWQGTATMLAFGIGTLPMMLGLGVSTSFISKDRRSQLYRLAGWVTIIVGVLTLFRSMGEEMLVYATGHGAILCLMLALVARPLRGLWAQLLKYRRTLGVGSFVLAIAHVSITMQHNYGWDLESILFLIPKYQYAIGAGAIAFLLLLPAALTSSDRIQRYLGKRWRTIHLLSIPALLLATIHIILIGPHYLGTIEATWLNQLMVTVLGLATLGILILRWQNPPQAARQKS</sequence>
<dbReference type="Pfam" id="PF13386">
    <property type="entry name" value="DsbD_2"/>
    <property type="match status" value="1"/>
</dbReference>
<dbReference type="InterPro" id="IPR013130">
    <property type="entry name" value="Fe3_Rdtase_TM_dom"/>
</dbReference>
<keyword evidence="4 5" id="KW-0472">Membrane</keyword>
<dbReference type="Proteomes" id="UP000032452">
    <property type="component" value="Unassembled WGS sequence"/>
</dbReference>
<comment type="subcellular location">
    <subcellularLocation>
        <location evidence="1">Membrane</location>
        <topology evidence="1">Multi-pass membrane protein</topology>
    </subcellularLocation>
</comment>
<comment type="caution">
    <text evidence="8">The sequence shown here is derived from an EMBL/GenBank/DDBJ whole genome shotgun (WGS) entry which is preliminary data.</text>
</comment>
<evidence type="ECO:0000256" key="5">
    <source>
        <dbReference type="SAM" id="Phobius"/>
    </source>
</evidence>
<evidence type="ECO:0000313" key="8">
    <source>
        <dbReference type="EMBL" id="KJH72980.1"/>
    </source>
</evidence>
<accession>A0A0D8ZW56</accession>
<feature type="domain" description="Urease accessory protein UreH-like transmembrane" evidence="7">
    <location>
        <begin position="7"/>
        <end position="224"/>
    </location>
</feature>
<feature type="transmembrane region" description="Helical" evidence="5">
    <location>
        <begin position="234"/>
        <end position="254"/>
    </location>
</feature>
<evidence type="ECO:0000256" key="3">
    <source>
        <dbReference type="ARBA" id="ARBA00022989"/>
    </source>
</evidence>
<feature type="transmembrane region" description="Helical" evidence="5">
    <location>
        <begin position="143"/>
        <end position="162"/>
    </location>
</feature>
<reference evidence="8 9" key="1">
    <citation type="submission" date="2015-02" db="EMBL/GenBank/DDBJ databases">
        <title>Draft genome of a novel marine cyanobacterium (Chroococcales) isolated from South Atlantic Ocean.</title>
        <authorList>
            <person name="Rigonato J."/>
            <person name="Alvarenga D.O."/>
            <person name="Branco L.H."/>
            <person name="Varani A.M."/>
            <person name="Brandini F.P."/>
            <person name="Fiore M.F."/>
        </authorList>
    </citation>
    <scope>NUCLEOTIDE SEQUENCE [LARGE SCALE GENOMIC DNA]</scope>
    <source>
        <strain evidence="8 9">CENA595</strain>
    </source>
</reference>
<evidence type="ECO:0000259" key="6">
    <source>
        <dbReference type="Pfam" id="PF01794"/>
    </source>
</evidence>
<keyword evidence="2 5" id="KW-0812">Transmembrane</keyword>
<dbReference type="STRING" id="1618023.UH38_02570"/>
<organism evidence="8 9">
    <name type="scientific">Aliterella atlantica CENA595</name>
    <dbReference type="NCBI Taxonomy" id="1618023"/>
    <lineage>
        <taxon>Bacteria</taxon>
        <taxon>Bacillati</taxon>
        <taxon>Cyanobacteriota</taxon>
        <taxon>Cyanophyceae</taxon>
        <taxon>Chroococcidiopsidales</taxon>
        <taxon>Aliterellaceae</taxon>
        <taxon>Aliterella</taxon>
    </lineage>
</organism>
<feature type="transmembrane region" description="Helical" evidence="5">
    <location>
        <begin position="6"/>
        <end position="30"/>
    </location>
</feature>
<dbReference type="RefSeq" id="WP_045053070.1">
    <property type="nucleotide sequence ID" value="NZ_CAWMDP010000059.1"/>
</dbReference>
<proteinExistence type="predicted"/>
<evidence type="ECO:0000256" key="1">
    <source>
        <dbReference type="ARBA" id="ARBA00004141"/>
    </source>
</evidence>
<feature type="transmembrane region" description="Helical" evidence="5">
    <location>
        <begin position="210"/>
        <end position="228"/>
    </location>
</feature>
<feature type="transmembrane region" description="Helical" evidence="5">
    <location>
        <begin position="304"/>
        <end position="323"/>
    </location>
</feature>
<feature type="transmembrane region" description="Helical" evidence="5">
    <location>
        <begin position="370"/>
        <end position="391"/>
    </location>
</feature>
<feature type="transmembrane region" description="Helical" evidence="5">
    <location>
        <begin position="343"/>
        <end position="364"/>
    </location>
</feature>
<name>A0A0D8ZW56_9CYAN</name>
<dbReference type="PANTHER" id="PTHR42208:SF1">
    <property type="entry name" value="HEAVY METAL TRANSPORTER"/>
    <property type="match status" value="1"/>
</dbReference>
<dbReference type="Pfam" id="PF01794">
    <property type="entry name" value="Ferric_reduct"/>
    <property type="match status" value="1"/>
</dbReference>
<feature type="domain" description="Ferric oxidoreductase" evidence="6">
    <location>
        <begin position="241"/>
        <end position="351"/>
    </location>
</feature>
<dbReference type="PATRIC" id="fig|1618023.3.peg.4979"/>
<protein>
    <submittedName>
        <fullName evidence="8">Ferric reductase</fullName>
    </submittedName>
</protein>
<gene>
    <name evidence="8" type="ORF">UH38_02570</name>
</gene>